<dbReference type="Proteomes" id="UP000014254">
    <property type="component" value="Unassembled WGS sequence"/>
</dbReference>
<dbReference type="STRING" id="1220926.S2JU87"/>
<dbReference type="SUPFAM" id="SSF47473">
    <property type="entry name" value="EF-hand"/>
    <property type="match status" value="1"/>
</dbReference>
<dbReference type="InterPro" id="IPR011992">
    <property type="entry name" value="EF-hand-dom_pair"/>
</dbReference>
<sequence>MLEETREAFMLFDKDNNGTIDVSELGAVMRSLNMSPTESELKDMINEVDGNGNGSIEFDEFVAMLSRKRRELESQEEILETFRVFDRDGDGYISESELRNIMASLVGCTKDEKLTEDELNVMLREADTDGDGQVNYEEFVKMLVRFYQYDYIAHMV</sequence>
<dbReference type="GO" id="GO:0016460">
    <property type="term" value="C:myosin II complex"/>
    <property type="evidence" value="ECO:0007669"/>
    <property type="project" value="TreeGrafter"/>
</dbReference>
<dbReference type="EMBL" id="KE124075">
    <property type="protein sequence ID" value="EPB83340.1"/>
    <property type="molecule type" value="Genomic_DNA"/>
</dbReference>
<dbReference type="CDD" id="cd00051">
    <property type="entry name" value="EFh"/>
    <property type="match status" value="1"/>
</dbReference>
<name>S2JU87_MUCC1</name>
<dbReference type="eggNOG" id="KOG0027">
    <property type="taxonomic scope" value="Eukaryota"/>
</dbReference>
<dbReference type="GO" id="GO:0005509">
    <property type="term" value="F:calcium ion binding"/>
    <property type="evidence" value="ECO:0007669"/>
    <property type="project" value="InterPro"/>
</dbReference>
<dbReference type="PROSITE" id="PS50222">
    <property type="entry name" value="EF_HAND_2"/>
    <property type="match status" value="4"/>
</dbReference>
<gene>
    <name evidence="4" type="ORF">HMPREF1544_09930</name>
</gene>
<keyword evidence="2" id="KW-0106">Calcium</keyword>
<evidence type="ECO:0000259" key="3">
    <source>
        <dbReference type="PROSITE" id="PS50222"/>
    </source>
</evidence>
<feature type="domain" description="EF-hand" evidence="3">
    <location>
        <begin position="36"/>
        <end position="71"/>
    </location>
</feature>
<feature type="domain" description="EF-hand" evidence="3">
    <location>
        <begin position="1"/>
        <end position="35"/>
    </location>
</feature>
<dbReference type="PROSITE" id="PS00018">
    <property type="entry name" value="EF_HAND_1"/>
    <property type="match status" value="4"/>
</dbReference>
<dbReference type="AlphaFoldDB" id="S2JU87"/>
<keyword evidence="1" id="KW-0677">Repeat</keyword>
<dbReference type="OMA" id="ETREAFM"/>
<dbReference type="PANTHER" id="PTHR23048:SF0">
    <property type="entry name" value="CALMODULIN LIKE 3"/>
    <property type="match status" value="1"/>
</dbReference>
<dbReference type="VEuPathDB" id="FungiDB:HMPREF1544_09930"/>
<reference evidence="5" key="1">
    <citation type="submission" date="2013-05" db="EMBL/GenBank/DDBJ databases">
        <title>The Genome sequence of Mucor circinelloides f. circinelloides 1006PhL.</title>
        <authorList>
            <consortium name="The Broad Institute Genomics Platform"/>
            <person name="Cuomo C."/>
            <person name="Earl A."/>
            <person name="Findley K."/>
            <person name="Lee S.C."/>
            <person name="Walker B."/>
            <person name="Young S."/>
            <person name="Zeng Q."/>
            <person name="Gargeya S."/>
            <person name="Fitzgerald M."/>
            <person name="Haas B."/>
            <person name="Abouelleil A."/>
            <person name="Allen A.W."/>
            <person name="Alvarado L."/>
            <person name="Arachchi H.M."/>
            <person name="Berlin A.M."/>
            <person name="Chapman S.B."/>
            <person name="Gainer-Dewar J."/>
            <person name="Goldberg J."/>
            <person name="Griggs A."/>
            <person name="Gujja S."/>
            <person name="Hansen M."/>
            <person name="Howarth C."/>
            <person name="Imamovic A."/>
            <person name="Ireland A."/>
            <person name="Larimer J."/>
            <person name="McCowan C."/>
            <person name="Murphy C."/>
            <person name="Pearson M."/>
            <person name="Poon T.W."/>
            <person name="Priest M."/>
            <person name="Roberts A."/>
            <person name="Saif S."/>
            <person name="Shea T."/>
            <person name="Sisk P."/>
            <person name="Sykes S."/>
            <person name="Wortman J."/>
            <person name="Nusbaum C."/>
            <person name="Birren B."/>
        </authorList>
    </citation>
    <scope>NUCLEOTIDE SEQUENCE [LARGE SCALE GENOMIC DNA]</scope>
    <source>
        <strain evidence="5">1006PhL</strain>
    </source>
</reference>
<evidence type="ECO:0000256" key="2">
    <source>
        <dbReference type="ARBA" id="ARBA00022837"/>
    </source>
</evidence>
<evidence type="ECO:0000313" key="4">
    <source>
        <dbReference type="EMBL" id="EPB83340.1"/>
    </source>
</evidence>
<feature type="domain" description="EF-hand" evidence="3">
    <location>
        <begin position="114"/>
        <end position="149"/>
    </location>
</feature>
<feature type="domain" description="EF-hand" evidence="3">
    <location>
        <begin position="73"/>
        <end position="108"/>
    </location>
</feature>
<accession>S2JU87</accession>
<dbReference type="InParanoid" id="S2JU87"/>
<dbReference type="InterPro" id="IPR018247">
    <property type="entry name" value="EF_Hand_1_Ca_BS"/>
</dbReference>
<keyword evidence="5" id="KW-1185">Reference proteome</keyword>
<dbReference type="PRINTS" id="PR01697">
    <property type="entry name" value="PARVALBUMIN"/>
</dbReference>
<dbReference type="PANTHER" id="PTHR23048">
    <property type="entry name" value="MYOSIN LIGHT CHAIN 1, 3"/>
    <property type="match status" value="1"/>
</dbReference>
<dbReference type="Pfam" id="PF13499">
    <property type="entry name" value="EF-hand_7"/>
    <property type="match status" value="2"/>
</dbReference>
<dbReference type="InterPro" id="IPR050230">
    <property type="entry name" value="CALM/Myosin/TropC-like"/>
</dbReference>
<protein>
    <submittedName>
        <fullName evidence="4">Calmodulin</fullName>
    </submittedName>
</protein>
<dbReference type="InterPro" id="IPR002048">
    <property type="entry name" value="EF_hand_dom"/>
</dbReference>
<proteinExistence type="predicted"/>
<dbReference type="FunFam" id="1.10.238.10:FF:000003">
    <property type="entry name" value="Calmodulin A"/>
    <property type="match status" value="1"/>
</dbReference>
<evidence type="ECO:0000256" key="1">
    <source>
        <dbReference type="ARBA" id="ARBA00022737"/>
    </source>
</evidence>
<dbReference type="Gene3D" id="1.10.238.10">
    <property type="entry name" value="EF-hand"/>
    <property type="match status" value="2"/>
</dbReference>
<dbReference type="OrthoDB" id="343296at2759"/>
<evidence type="ECO:0000313" key="5">
    <source>
        <dbReference type="Proteomes" id="UP000014254"/>
    </source>
</evidence>
<organism evidence="4 5">
    <name type="scientific">Mucor circinelloides f. circinelloides (strain 1006PhL)</name>
    <name type="common">Mucormycosis agent</name>
    <name type="synonym">Calyptromyces circinelloides</name>
    <dbReference type="NCBI Taxonomy" id="1220926"/>
    <lineage>
        <taxon>Eukaryota</taxon>
        <taxon>Fungi</taxon>
        <taxon>Fungi incertae sedis</taxon>
        <taxon>Mucoromycota</taxon>
        <taxon>Mucoromycotina</taxon>
        <taxon>Mucoromycetes</taxon>
        <taxon>Mucorales</taxon>
        <taxon>Mucorineae</taxon>
        <taxon>Mucoraceae</taxon>
        <taxon>Mucor</taxon>
    </lineage>
</organism>
<dbReference type="SMART" id="SM00054">
    <property type="entry name" value="EFh"/>
    <property type="match status" value="4"/>
</dbReference>